<evidence type="ECO:0000313" key="8">
    <source>
        <dbReference type="EMBL" id="KAJ8306424.1"/>
    </source>
</evidence>
<evidence type="ECO:0000256" key="2">
    <source>
        <dbReference type="ARBA" id="ARBA00020950"/>
    </source>
</evidence>
<dbReference type="Gene3D" id="1.10.150.190">
    <property type="entry name" value="Translation initiation factor 2, subunit 1, domain 2"/>
    <property type="match status" value="1"/>
</dbReference>
<dbReference type="PANTHER" id="PTHR10602">
    <property type="entry name" value="EUKARYOTIC TRANSLATION INITIATION FACTOR 2 SUBUNIT 1"/>
    <property type="match status" value="1"/>
</dbReference>
<keyword evidence="4" id="KW-0648">Protein biosynthesis</keyword>
<dbReference type="SUPFAM" id="SSF116742">
    <property type="entry name" value="eIF2alpha middle domain-like"/>
    <property type="match status" value="1"/>
</dbReference>
<dbReference type="CDD" id="cd04452">
    <property type="entry name" value="S1_IF2_alpha"/>
    <property type="match status" value="1"/>
</dbReference>
<dbReference type="Pfam" id="PF07541">
    <property type="entry name" value="EIF_2_alpha"/>
    <property type="match status" value="1"/>
</dbReference>
<dbReference type="InterPro" id="IPR012340">
    <property type="entry name" value="NA-bd_OB-fold"/>
</dbReference>
<feature type="compositionally biased region" description="Acidic residues" evidence="6">
    <location>
        <begin position="299"/>
        <end position="311"/>
    </location>
</feature>
<reference evidence="8 9" key="1">
    <citation type="submission" date="2022-12" db="EMBL/GenBank/DDBJ databases">
        <title>Chromosome-level genome of Tegillarca granosa.</title>
        <authorList>
            <person name="Kim J."/>
        </authorList>
    </citation>
    <scope>NUCLEOTIDE SEQUENCE [LARGE SCALE GENOMIC DNA]</scope>
    <source>
        <strain evidence="8">Teg-2019</strain>
        <tissue evidence="8">Adductor muscle</tissue>
    </source>
</reference>
<evidence type="ECO:0000256" key="5">
    <source>
        <dbReference type="ARBA" id="ARBA00033370"/>
    </source>
</evidence>
<dbReference type="Gene3D" id="2.40.50.140">
    <property type="entry name" value="Nucleic acid-binding proteins"/>
    <property type="match status" value="1"/>
</dbReference>
<dbReference type="SMART" id="SM00316">
    <property type="entry name" value="S1"/>
    <property type="match status" value="1"/>
</dbReference>
<accession>A0ABQ9EMC9</accession>
<dbReference type="InterPro" id="IPR011488">
    <property type="entry name" value="TIF_2_asu"/>
</dbReference>
<evidence type="ECO:0000313" key="9">
    <source>
        <dbReference type="Proteomes" id="UP001217089"/>
    </source>
</evidence>
<dbReference type="SUPFAM" id="SSF50249">
    <property type="entry name" value="Nucleic acid-binding proteins"/>
    <property type="match status" value="1"/>
</dbReference>
<sequence>MVLSCRFYKNKYPEVEDVVMVNVRSIAEMGAYVHLLEYNNIEGMILLSELSRRRIRSINKLIRVGRSECVVVIRVDKDKGYIDLSKRRVSPEEVVKCEEKFAKAKAVNSILRHVGELLKYSSDEQLEDLYTKTAWLYDEKYKKPGAAYDAFKHAVSNPEILDELDIDEETKSVLLANIKRRLTPQAVKVRADIEVACTNYEGVDAVKRALKKGLELSSEAMPIKINLIAPPLYVITTSTLERTEGLMKLNQAIASIKADIEDAGGIFNVQSQPRVVSDMDEMELAKQFQQLEEANQEVGGDDSEDDYEEGMGEGIDIGQED</sequence>
<dbReference type="PANTHER" id="PTHR10602:SF0">
    <property type="entry name" value="EUKARYOTIC TRANSLATION INITIATION FACTOR 2 SUBUNIT 1"/>
    <property type="match status" value="1"/>
</dbReference>
<dbReference type="InterPro" id="IPR024055">
    <property type="entry name" value="TIF2_asu_C"/>
</dbReference>
<dbReference type="SUPFAM" id="SSF110993">
    <property type="entry name" value="eIF-2-alpha, C-terminal domain"/>
    <property type="match status" value="1"/>
</dbReference>
<evidence type="ECO:0000259" key="7">
    <source>
        <dbReference type="PROSITE" id="PS50126"/>
    </source>
</evidence>
<dbReference type="InterPro" id="IPR024054">
    <property type="entry name" value="TIF2_asu_middle_sf"/>
</dbReference>
<gene>
    <name evidence="8" type="ORF">KUTeg_016969</name>
</gene>
<dbReference type="PROSITE" id="PS50126">
    <property type="entry name" value="S1"/>
    <property type="match status" value="1"/>
</dbReference>
<name>A0ABQ9EMC9_TEGGR</name>
<keyword evidence="3" id="KW-0396">Initiation factor</keyword>
<dbReference type="InterPro" id="IPR003029">
    <property type="entry name" value="S1_domain"/>
</dbReference>
<feature type="region of interest" description="Disordered" evidence="6">
    <location>
        <begin position="291"/>
        <end position="321"/>
    </location>
</feature>
<evidence type="ECO:0000256" key="1">
    <source>
        <dbReference type="ARBA" id="ARBA00007223"/>
    </source>
</evidence>
<evidence type="ECO:0000256" key="6">
    <source>
        <dbReference type="SAM" id="MobiDB-lite"/>
    </source>
</evidence>
<comment type="similarity">
    <text evidence="1">Belongs to the eIF-2-alpha family.</text>
</comment>
<organism evidence="8 9">
    <name type="scientific">Tegillarca granosa</name>
    <name type="common">Malaysian cockle</name>
    <name type="synonym">Anadara granosa</name>
    <dbReference type="NCBI Taxonomy" id="220873"/>
    <lineage>
        <taxon>Eukaryota</taxon>
        <taxon>Metazoa</taxon>
        <taxon>Spiralia</taxon>
        <taxon>Lophotrochozoa</taxon>
        <taxon>Mollusca</taxon>
        <taxon>Bivalvia</taxon>
        <taxon>Autobranchia</taxon>
        <taxon>Pteriomorphia</taxon>
        <taxon>Arcoida</taxon>
        <taxon>Arcoidea</taxon>
        <taxon>Arcidae</taxon>
        <taxon>Tegillarca</taxon>
    </lineage>
</organism>
<evidence type="ECO:0000256" key="4">
    <source>
        <dbReference type="ARBA" id="ARBA00022917"/>
    </source>
</evidence>
<dbReference type="EMBL" id="JARBDR010000813">
    <property type="protein sequence ID" value="KAJ8306424.1"/>
    <property type="molecule type" value="Genomic_DNA"/>
</dbReference>
<dbReference type="Proteomes" id="UP001217089">
    <property type="component" value="Unassembled WGS sequence"/>
</dbReference>
<proteinExistence type="inferred from homology"/>
<evidence type="ECO:0000256" key="3">
    <source>
        <dbReference type="ARBA" id="ARBA00022540"/>
    </source>
</evidence>
<protein>
    <recommendedName>
        <fullName evidence="2">Eukaryotic translation initiation factor 2 subunit 1</fullName>
    </recommendedName>
    <alternativeName>
        <fullName evidence="5">Eukaryotic translation initiation factor 2 subunit alpha</fullName>
    </alternativeName>
</protein>
<feature type="domain" description="S1 motif" evidence="7">
    <location>
        <begin position="16"/>
        <end position="87"/>
    </location>
</feature>
<comment type="caution">
    <text evidence="8">The sequence shown here is derived from an EMBL/GenBank/DDBJ whole genome shotgun (WGS) entry which is preliminary data.</text>
</comment>
<dbReference type="Gene3D" id="3.30.70.1130">
    <property type="entry name" value="EIF_2_alpha"/>
    <property type="match status" value="1"/>
</dbReference>
<keyword evidence="9" id="KW-1185">Reference proteome</keyword>
<dbReference type="InterPro" id="IPR044126">
    <property type="entry name" value="S1_IF2_alpha"/>
</dbReference>
<dbReference type="Pfam" id="PF00575">
    <property type="entry name" value="S1"/>
    <property type="match status" value="1"/>
</dbReference>